<organism evidence="2 3">
    <name type="scientific">Trichomonas vaginalis (strain ATCC PRA-98 / G3)</name>
    <dbReference type="NCBI Taxonomy" id="412133"/>
    <lineage>
        <taxon>Eukaryota</taxon>
        <taxon>Metamonada</taxon>
        <taxon>Parabasalia</taxon>
        <taxon>Trichomonadida</taxon>
        <taxon>Trichomonadidae</taxon>
        <taxon>Trichomonas</taxon>
    </lineage>
</organism>
<reference evidence="2" key="1">
    <citation type="submission" date="2006-10" db="EMBL/GenBank/DDBJ databases">
        <authorList>
            <person name="Amadeo P."/>
            <person name="Zhao Q."/>
            <person name="Wortman J."/>
            <person name="Fraser-Liggett C."/>
            <person name="Carlton J."/>
        </authorList>
    </citation>
    <scope>NUCLEOTIDE SEQUENCE</scope>
    <source>
        <strain evidence="2">G3</strain>
    </source>
</reference>
<evidence type="ECO:0008006" key="4">
    <source>
        <dbReference type="Google" id="ProtNLM"/>
    </source>
</evidence>
<dbReference type="SMR" id="A2FLT0"/>
<feature type="compositionally biased region" description="Acidic residues" evidence="1">
    <location>
        <begin position="468"/>
        <end position="477"/>
    </location>
</feature>
<feature type="compositionally biased region" description="Basic residues" evidence="1">
    <location>
        <begin position="205"/>
        <end position="229"/>
    </location>
</feature>
<feature type="compositionally biased region" description="Basic residues" evidence="1">
    <location>
        <begin position="710"/>
        <end position="725"/>
    </location>
</feature>
<proteinExistence type="predicted"/>
<evidence type="ECO:0000313" key="2">
    <source>
        <dbReference type="EMBL" id="EAX94133.1"/>
    </source>
</evidence>
<feature type="region of interest" description="Disordered" evidence="1">
    <location>
        <begin position="413"/>
        <end position="609"/>
    </location>
</feature>
<dbReference type="Proteomes" id="UP000001542">
    <property type="component" value="Unassembled WGS sequence"/>
</dbReference>
<name>A2FLT0_TRIV3</name>
<dbReference type="VEuPathDB" id="TrichDB:TVAGG3_0260090"/>
<keyword evidence="3" id="KW-1185">Reference proteome</keyword>
<dbReference type="SUPFAM" id="SSF52058">
    <property type="entry name" value="L domain-like"/>
    <property type="match status" value="1"/>
</dbReference>
<feature type="compositionally biased region" description="Basic and acidic residues" evidence="1">
    <location>
        <begin position="746"/>
        <end position="757"/>
    </location>
</feature>
<accession>A2FLT0</accession>
<feature type="compositionally biased region" description="Basic and acidic residues" evidence="1">
    <location>
        <begin position="566"/>
        <end position="576"/>
    </location>
</feature>
<dbReference type="KEGG" id="tva:4751861"/>
<protein>
    <recommendedName>
        <fullName evidence="4">Leucine Rich Repeat family protein</fullName>
    </recommendedName>
</protein>
<dbReference type="AlphaFoldDB" id="A2FLT0"/>
<dbReference type="EMBL" id="DS113874">
    <property type="protein sequence ID" value="EAX94133.1"/>
    <property type="molecule type" value="Genomic_DNA"/>
</dbReference>
<feature type="compositionally biased region" description="Polar residues" evidence="1">
    <location>
        <begin position="170"/>
        <end position="193"/>
    </location>
</feature>
<dbReference type="InterPro" id="IPR001611">
    <property type="entry name" value="Leu-rich_rpt"/>
</dbReference>
<sequence length="779" mass="87900">MNPKSSSSSESLTDGNFSQKNLEKFPPFMQISQFETLDFSFNPLSSLETLPILPLLEALNLEGTKIGSFANSQRQPTLKQLNIINTPISYYQGFRVMSIIIFGPGLTEINGQKVTQQELLAVEKLMPRLRPLLLDGWILTNVEPPRLMHSETHASGLLDEISSDFKSNKTESQTINKNPSPTAVKSADNQIPDIQNLLKSEKSKSSSRRNTKTKNSKHKSKKSSSKKKSFQTPKLGKVPDLQETPLLKPEPKISASLTPAPPLQIPITNTEQKPEIKIDLMRFESSSTKSESTSTMEDNLQIQPNIIPEETHKELQIEQQIVAPILQLTQNDVKSQASRKYHYHKNKNELDLNLPISTDIFRDDSSFSSSVCGPRVILQISPLFSVQSPLRSRSSKPNPEFVFISLIQSKFSSSSSKSDTPIKTSNKSDKSNSTSTKSDNSPIKERSSSVKNPIEIKISNLTPKQSENSDDEEESEVESQAPQLDKVPSSLNPFNFKPSQAKSSDSSEELSTRSNSNSDEEESENNQIFNEFVKNFDEEESENKQNFEEEESENKQNINEEEVEEEEKHQTVKSDIPESSSSLSNIFVDDNDLEEEEEKNEKSEEDEKDLRIKKVTKIDEEKEKNIFVYEKEISKSEDEEEEDDDDELPVVIKPSKSLVDSPKFNLFSKEKSPGSAQKTIKAPPLPIPDPGLEKTSDVITIRTVDPSGQAHKHHHHHGHRHHKRKSSIEEPPKKKPPPPLPDFEGNVERQILEDNRRKITPLPKKIDSKRPPPLRTSFA</sequence>
<evidence type="ECO:0000313" key="3">
    <source>
        <dbReference type="Proteomes" id="UP000001542"/>
    </source>
</evidence>
<feature type="compositionally biased region" description="Acidic residues" evidence="1">
    <location>
        <begin position="637"/>
        <end position="648"/>
    </location>
</feature>
<dbReference type="VEuPathDB" id="TrichDB:TVAG_080380"/>
<gene>
    <name evidence="2" type="ORF">TVAG_080380</name>
</gene>
<dbReference type="RefSeq" id="XP_001307063.1">
    <property type="nucleotide sequence ID" value="XM_001307062.1"/>
</dbReference>
<dbReference type="Gene3D" id="3.80.10.10">
    <property type="entry name" value="Ribonuclease Inhibitor"/>
    <property type="match status" value="1"/>
</dbReference>
<reference evidence="2" key="2">
    <citation type="journal article" date="2007" name="Science">
        <title>Draft genome sequence of the sexually transmitted pathogen Trichomonas vaginalis.</title>
        <authorList>
            <person name="Carlton J.M."/>
            <person name="Hirt R.P."/>
            <person name="Silva J.C."/>
            <person name="Delcher A.L."/>
            <person name="Schatz M."/>
            <person name="Zhao Q."/>
            <person name="Wortman J.R."/>
            <person name="Bidwell S.L."/>
            <person name="Alsmark U.C.M."/>
            <person name="Besteiro S."/>
            <person name="Sicheritz-Ponten T."/>
            <person name="Noel C.J."/>
            <person name="Dacks J.B."/>
            <person name="Foster P.G."/>
            <person name="Simillion C."/>
            <person name="Van de Peer Y."/>
            <person name="Miranda-Saavedra D."/>
            <person name="Barton G.J."/>
            <person name="Westrop G.D."/>
            <person name="Mueller S."/>
            <person name="Dessi D."/>
            <person name="Fiori P.L."/>
            <person name="Ren Q."/>
            <person name="Paulsen I."/>
            <person name="Zhang H."/>
            <person name="Bastida-Corcuera F.D."/>
            <person name="Simoes-Barbosa A."/>
            <person name="Brown M.T."/>
            <person name="Hayes R.D."/>
            <person name="Mukherjee M."/>
            <person name="Okumura C.Y."/>
            <person name="Schneider R."/>
            <person name="Smith A.J."/>
            <person name="Vanacova S."/>
            <person name="Villalvazo M."/>
            <person name="Haas B.J."/>
            <person name="Pertea M."/>
            <person name="Feldblyum T.V."/>
            <person name="Utterback T.R."/>
            <person name="Shu C.L."/>
            <person name="Osoegawa K."/>
            <person name="de Jong P.J."/>
            <person name="Hrdy I."/>
            <person name="Horvathova L."/>
            <person name="Zubacova Z."/>
            <person name="Dolezal P."/>
            <person name="Malik S.B."/>
            <person name="Logsdon J.M. Jr."/>
            <person name="Henze K."/>
            <person name="Gupta A."/>
            <person name="Wang C.C."/>
            <person name="Dunne R.L."/>
            <person name="Upcroft J.A."/>
            <person name="Upcroft P."/>
            <person name="White O."/>
            <person name="Salzberg S.L."/>
            <person name="Tang P."/>
            <person name="Chiu C.-H."/>
            <person name="Lee Y.-S."/>
            <person name="Embley T.M."/>
            <person name="Coombs G.H."/>
            <person name="Mottram J.C."/>
            <person name="Tachezy J."/>
            <person name="Fraser-Liggett C.M."/>
            <person name="Johnson P.J."/>
        </authorList>
    </citation>
    <scope>NUCLEOTIDE SEQUENCE [LARGE SCALE GENOMIC DNA]</scope>
    <source>
        <strain evidence="2">G3</strain>
    </source>
</reference>
<dbReference type="InParanoid" id="A2FLT0"/>
<feature type="region of interest" description="Disordered" evidence="1">
    <location>
        <begin position="631"/>
        <end position="779"/>
    </location>
</feature>
<feature type="compositionally biased region" description="Acidic residues" evidence="1">
    <location>
        <begin position="589"/>
        <end position="607"/>
    </location>
</feature>
<dbReference type="PROSITE" id="PS51450">
    <property type="entry name" value="LRR"/>
    <property type="match status" value="1"/>
</dbReference>
<feature type="compositionally biased region" description="Low complexity" evidence="1">
    <location>
        <begin position="431"/>
        <end position="441"/>
    </location>
</feature>
<dbReference type="eggNOG" id="ENOG502S2EX">
    <property type="taxonomic scope" value="Eukaryota"/>
</dbReference>
<dbReference type="InterPro" id="IPR032675">
    <property type="entry name" value="LRR_dom_sf"/>
</dbReference>
<evidence type="ECO:0000256" key="1">
    <source>
        <dbReference type="SAM" id="MobiDB-lite"/>
    </source>
</evidence>
<feature type="region of interest" description="Disordered" evidence="1">
    <location>
        <begin position="168"/>
        <end position="272"/>
    </location>
</feature>